<dbReference type="OrthoDB" id="6773263at2759"/>
<evidence type="ECO:0000256" key="6">
    <source>
        <dbReference type="ARBA" id="ARBA00022759"/>
    </source>
</evidence>
<dbReference type="PROSITE" id="PS50878">
    <property type="entry name" value="RT_POL"/>
    <property type="match status" value="1"/>
</dbReference>
<dbReference type="InterPro" id="IPR000477">
    <property type="entry name" value="RT_dom"/>
</dbReference>
<organism evidence="10 11">
    <name type="scientific">Fregata magnificens</name>
    <name type="common">Magnificent frigatebird</name>
    <dbReference type="NCBI Taxonomy" id="37042"/>
    <lineage>
        <taxon>Eukaryota</taxon>
        <taxon>Metazoa</taxon>
        <taxon>Chordata</taxon>
        <taxon>Craniata</taxon>
        <taxon>Vertebrata</taxon>
        <taxon>Euteleostomi</taxon>
        <taxon>Archelosauria</taxon>
        <taxon>Archosauria</taxon>
        <taxon>Dinosauria</taxon>
        <taxon>Saurischia</taxon>
        <taxon>Theropoda</taxon>
        <taxon>Coelurosauria</taxon>
        <taxon>Aves</taxon>
        <taxon>Neognathae</taxon>
        <taxon>Neoaves</taxon>
        <taxon>Aequornithes</taxon>
        <taxon>Suliformes</taxon>
        <taxon>Fregatidae</taxon>
        <taxon>Fregata</taxon>
    </lineage>
</organism>
<evidence type="ECO:0000256" key="7">
    <source>
        <dbReference type="ARBA" id="ARBA00022801"/>
    </source>
</evidence>
<evidence type="ECO:0000313" key="10">
    <source>
        <dbReference type="EMBL" id="NWH46324.1"/>
    </source>
</evidence>
<name>A0A850VX25_FREMA</name>
<gene>
    <name evidence="10" type="primary">Ervk25_0</name>
    <name evidence="10" type="ORF">FREMAG_R15043</name>
</gene>
<dbReference type="EMBL" id="WAAD01012189">
    <property type="protein sequence ID" value="NWH46324.1"/>
    <property type="molecule type" value="Genomic_DNA"/>
</dbReference>
<dbReference type="SUPFAM" id="SSF56672">
    <property type="entry name" value="DNA/RNA polymerases"/>
    <property type="match status" value="1"/>
</dbReference>
<evidence type="ECO:0000256" key="8">
    <source>
        <dbReference type="ARBA" id="ARBA00022918"/>
    </source>
</evidence>
<feature type="non-terminal residue" evidence="10">
    <location>
        <position position="1"/>
    </location>
</feature>
<feature type="non-terminal residue" evidence="10">
    <location>
        <position position="101"/>
    </location>
</feature>
<keyword evidence="11" id="KW-1185">Reference proteome</keyword>
<protein>
    <recommendedName>
        <fullName evidence="2">ribonuclease H</fullName>
        <ecNumber evidence="2">3.1.26.4</ecNumber>
    </recommendedName>
</protein>
<dbReference type="GO" id="GO:0003964">
    <property type="term" value="F:RNA-directed DNA polymerase activity"/>
    <property type="evidence" value="ECO:0007669"/>
    <property type="project" value="UniProtKB-KW"/>
</dbReference>
<evidence type="ECO:0000256" key="5">
    <source>
        <dbReference type="ARBA" id="ARBA00022722"/>
    </source>
</evidence>
<evidence type="ECO:0000259" key="9">
    <source>
        <dbReference type="PROSITE" id="PS50878"/>
    </source>
</evidence>
<keyword evidence="7" id="KW-0378">Hydrolase</keyword>
<dbReference type="PANTHER" id="PTHR41694">
    <property type="entry name" value="ENDOGENOUS RETROVIRUS GROUP K MEMBER POL PROTEIN"/>
    <property type="match status" value="1"/>
</dbReference>
<dbReference type="EC" id="3.1.26.4" evidence="2"/>
<dbReference type="Gene3D" id="3.30.70.270">
    <property type="match status" value="2"/>
</dbReference>
<dbReference type="InterPro" id="IPR043128">
    <property type="entry name" value="Rev_trsase/Diguanyl_cyclase"/>
</dbReference>
<comment type="caution">
    <text evidence="10">The sequence shown here is derived from an EMBL/GenBank/DDBJ whole genome shotgun (WGS) entry which is preliminary data.</text>
</comment>
<keyword evidence="5" id="KW-0540">Nuclease</keyword>
<evidence type="ECO:0000256" key="3">
    <source>
        <dbReference type="ARBA" id="ARBA00022679"/>
    </source>
</evidence>
<dbReference type="AlphaFoldDB" id="A0A850VX25"/>
<evidence type="ECO:0000256" key="1">
    <source>
        <dbReference type="ARBA" id="ARBA00010879"/>
    </source>
</evidence>
<evidence type="ECO:0000256" key="4">
    <source>
        <dbReference type="ARBA" id="ARBA00022695"/>
    </source>
</evidence>
<sequence length="101" mass="11575">TLVIINLKDCFFTIPLHPDDAPRFAFSIPAINNHQPMKRYHWTVLPQGMLNSPTICQLTVARILEPVRQQFPQILIYHYMDDILVSGADKPMVKEAVQSLC</sequence>
<keyword evidence="3" id="KW-0808">Transferase</keyword>
<evidence type="ECO:0000313" key="11">
    <source>
        <dbReference type="Proteomes" id="UP000632118"/>
    </source>
</evidence>
<dbReference type="PANTHER" id="PTHR41694:SF3">
    <property type="entry name" value="RNA-DIRECTED DNA POLYMERASE-RELATED"/>
    <property type="match status" value="1"/>
</dbReference>
<keyword evidence="4" id="KW-0548">Nucleotidyltransferase</keyword>
<accession>A0A850VX25</accession>
<proteinExistence type="inferred from homology"/>
<comment type="similarity">
    <text evidence="1">Belongs to the beta type-B retroviral polymerase family. HERV class-II K(HML-2) pol subfamily.</text>
</comment>
<dbReference type="Pfam" id="PF00078">
    <property type="entry name" value="RVT_1"/>
    <property type="match status" value="1"/>
</dbReference>
<dbReference type="InterPro" id="IPR043502">
    <property type="entry name" value="DNA/RNA_pol_sf"/>
</dbReference>
<reference evidence="10" key="1">
    <citation type="submission" date="2019-09" db="EMBL/GenBank/DDBJ databases">
        <title>Bird 10,000 Genomes (B10K) Project - Family phase.</title>
        <authorList>
            <person name="Zhang G."/>
        </authorList>
    </citation>
    <scope>NUCLEOTIDE SEQUENCE</scope>
    <source>
        <strain evidence="10">B10K-DU-002-48</strain>
        <tissue evidence="10">Muscle</tissue>
    </source>
</reference>
<dbReference type="Proteomes" id="UP000632118">
    <property type="component" value="Unassembled WGS sequence"/>
</dbReference>
<keyword evidence="8" id="KW-0695">RNA-directed DNA polymerase</keyword>
<dbReference type="GO" id="GO:0035613">
    <property type="term" value="F:RNA stem-loop binding"/>
    <property type="evidence" value="ECO:0007669"/>
    <property type="project" value="TreeGrafter"/>
</dbReference>
<dbReference type="GO" id="GO:0004523">
    <property type="term" value="F:RNA-DNA hybrid ribonuclease activity"/>
    <property type="evidence" value="ECO:0007669"/>
    <property type="project" value="UniProtKB-EC"/>
</dbReference>
<keyword evidence="6" id="KW-0255">Endonuclease</keyword>
<feature type="domain" description="Reverse transcriptase" evidence="9">
    <location>
        <begin position="1"/>
        <end position="101"/>
    </location>
</feature>
<evidence type="ECO:0000256" key="2">
    <source>
        <dbReference type="ARBA" id="ARBA00012180"/>
    </source>
</evidence>